<keyword evidence="2" id="KW-1185">Reference proteome</keyword>
<dbReference type="InterPro" id="IPR036397">
    <property type="entry name" value="RNaseH_sf"/>
</dbReference>
<dbReference type="GO" id="GO:0003676">
    <property type="term" value="F:nucleic acid binding"/>
    <property type="evidence" value="ECO:0007669"/>
    <property type="project" value="InterPro"/>
</dbReference>
<dbReference type="EMBL" id="BGPR01045250">
    <property type="protein sequence ID" value="GBO22122.1"/>
    <property type="molecule type" value="Genomic_DNA"/>
</dbReference>
<reference evidence="1 2" key="1">
    <citation type="journal article" date="2019" name="Sci. Rep.">
        <title>Orb-weaving spider Araneus ventricosus genome elucidates the spidroin gene catalogue.</title>
        <authorList>
            <person name="Kono N."/>
            <person name="Nakamura H."/>
            <person name="Ohtoshi R."/>
            <person name="Moran D.A.P."/>
            <person name="Shinohara A."/>
            <person name="Yoshida Y."/>
            <person name="Fujiwara M."/>
            <person name="Mori M."/>
            <person name="Tomita M."/>
            <person name="Arakawa K."/>
        </authorList>
    </citation>
    <scope>NUCLEOTIDE SEQUENCE [LARGE SCALE GENOMIC DNA]</scope>
</reference>
<dbReference type="OrthoDB" id="6424147at2759"/>
<dbReference type="SUPFAM" id="SSF53098">
    <property type="entry name" value="Ribonuclease H-like"/>
    <property type="match status" value="1"/>
</dbReference>
<sequence length="132" mass="14698">MGVLLTSRVSPSRVFSKVGIDLIGSYEVKLQRGRGIRHMKTYACVFVCSTVKRMHLEMLGHSSSDCFISSLIRFSTRRGNLDKLFSDCGTNFIGAIKELKAVCNKESVTNFLCTNEILWHFNPSSAPEFGGL</sequence>
<dbReference type="InterPro" id="IPR012337">
    <property type="entry name" value="RNaseH-like_sf"/>
</dbReference>
<proteinExistence type="predicted"/>
<name>A0A4Y2VC63_ARAVE</name>
<dbReference type="Proteomes" id="UP000499080">
    <property type="component" value="Unassembled WGS sequence"/>
</dbReference>
<dbReference type="AlphaFoldDB" id="A0A4Y2VC63"/>
<evidence type="ECO:0000313" key="1">
    <source>
        <dbReference type="EMBL" id="GBO22122.1"/>
    </source>
</evidence>
<protein>
    <recommendedName>
        <fullName evidence="3">Integrase catalytic domain-containing protein</fullName>
    </recommendedName>
</protein>
<comment type="caution">
    <text evidence="1">The sequence shown here is derived from an EMBL/GenBank/DDBJ whole genome shotgun (WGS) entry which is preliminary data.</text>
</comment>
<dbReference type="Gene3D" id="3.30.420.10">
    <property type="entry name" value="Ribonuclease H-like superfamily/Ribonuclease H"/>
    <property type="match status" value="1"/>
</dbReference>
<evidence type="ECO:0008006" key="3">
    <source>
        <dbReference type="Google" id="ProtNLM"/>
    </source>
</evidence>
<accession>A0A4Y2VC63</accession>
<gene>
    <name evidence="1" type="ORF">AVEN_82081_1</name>
</gene>
<dbReference type="PANTHER" id="PTHR47331">
    <property type="entry name" value="PHD-TYPE DOMAIN-CONTAINING PROTEIN"/>
    <property type="match status" value="1"/>
</dbReference>
<organism evidence="1 2">
    <name type="scientific">Araneus ventricosus</name>
    <name type="common">Orbweaver spider</name>
    <name type="synonym">Epeira ventricosa</name>
    <dbReference type="NCBI Taxonomy" id="182803"/>
    <lineage>
        <taxon>Eukaryota</taxon>
        <taxon>Metazoa</taxon>
        <taxon>Ecdysozoa</taxon>
        <taxon>Arthropoda</taxon>
        <taxon>Chelicerata</taxon>
        <taxon>Arachnida</taxon>
        <taxon>Araneae</taxon>
        <taxon>Araneomorphae</taxon>
        <taxon>Entelegynae</taxon>
        <taxon>Araneoidea</taxon>
        <taxon>Araneidae</taxon>
        <taxon>Araneus</taxon>
    </lineage>
</organism>
<evidence type="ECO:0000313" key="2">
    <source>
        <dbReference type="Proteomes" id="UP000499080"/>
    </source>
</evidence>